<dbReference type="KEGG" id="sita:101765775"/>
<dbReference type="HOGENOM" id="CLU_011822_0_1_1"/>
<reference evidence="4 6" key="1">
    <citation type="journal article" date="2012" name="Nat. Biotechnol.">
        <title>Reference genome sequence of the model plant Setaria.</title>
        <authorList>
            <person name="Bennetzen J.L."/>
            <person name="Schmutz J."/>
            <person name="Wang H."/>
            <person name="Percifield R."/>
            <person name="Hawkins J."/>
            <person name="Pontaroli A.C."/>
            <person name="Estep M."/>
            <person name="Feng L."/>
            <person name="Vaughn J.N."/>
            <person name="Grimwood J."/>
            <person name="Jenkins J."/>
            <person name="Barry K."/>
            <person name="Lindquist E."/>
            <person name="Hellsten U."/>
            <person name="Deshpande S."/>
            <person name="Wang X."/>
            <person name="Wu X."/>
            <person name="Mitros T."/>
            <person name="Triplett J."/>
            <person name="Yang X."/>
            <person name="Ye C.Y."/>
            <person name="Mauro-Herrera M."/>
            <person name="Wang L."/>
            <person name="Li P."/>
            <person name="Sharma M."/>
            <person name="Sharma R."/>
            <person name="Ronald P.C."/>
            <person name="Panaud O."/>
            <person name="Kellogg E.A."/>
            <person name="Brutnell T.P."/>
            <person name="Doust A.N."/>
            <person name="Tuskan G.A."/>
            <person name="Rokhsar D."/>
            <person name="Devos K.M."/>
        </authorList>
    </citation>
    <scope>NUCLEOTIDE SEQUENCE [LARGE SCALE GENOMIC DNA]</scope>
    <source>
        <strain evidence="6">cv. Yugu1</strain>
        <strain evidence="4">Yugu1</strain>
    </source>
</reference>
<evidence type="ECO:0000313" key="6">
    <source>
        <dbReference type="Proteomes" id="UP000004995"/>
    </source>
</evidence>
<evidence type="ECO:0000313" key="5">
    <source>
        <dbReference type="EnsemblPlants" id="KQK94972"/>
    </source>
</evidence>
<dbReference type="EMBL" id="AGNK02005045">
    <property type="status" value="NOT_ANNOTATED_CDS"/>
    <property type="molecule type" value="Genomic_DNA"/>
</dbReference>
<dbReference type="InterPro" id="IPR004873">
    <property type="entry name" value="BURP_dom"/>
</dbReference>
<dbReference type="InterPro" id="IPR044816">
    <property type="entry name" value="BURP"/>
</dbReference>
<feature type="domain" description="BURP" evidence="3">
    <location>
        <begin position="31"/>
        <end position="246"/>
    </location>
</feature>
<feature type="chain" id="PRO_5010127817" description="BURP domain-containing protein" evidence="2">
    <location>
        <begin position="21"/>
        <end position="246"/>
    </location>
</feature>
<dbReference type="EnsemblPlants" id="KQK94972">
    <property type="protein sequence ID" value="KQK94972"/>
    <property type="gene ID" value="SETIT_026785mg"/>
</dbReference>
<gene>
    <name evidence="5" type="primary">LOC101765775</name>
    <name evidence="4" type="ORF">SETIT_8G155000v2</name>
</gene>
<dbReference type="RefSeq" id="XP_004979489.1">
    <property type="nucleotide sequence ID" value="XM_004979432.4"/>
</dbReference>
<dbReference type="SMART" id="SM01045">
    <property type="entry name" value="BURP"/>
    <property type="match status" value="1"/>
</dbReference>
<dbReference type="Proteomes" id="UP000004995">
    <property type="component" value="Unassembled WGS sequence"/>
</dbReference>
<dbReference type="AlphaFoldDB" id="K3ZJN2"/>
<dbReference type="EMBL" id="CM003535">
    <property type="protein sequence ID" value="RCV38592.1"/>
    <property type="molecule type" value="Genomic_DNA"/>
</dbReference>
<evidence type="ECO:0000256" key="2">
    <source>
        <dbReference type="SAM" id="SignalP"/>
    </source>
</evidence>
<name>K3ZJN2_SETIT</name>
<dbReference type="PANTHER" id="PTHR31236:SF31">
    <property type="entry name" value="BURP DOMAIN-CONTAINING PROTEIN 7"/>
    <property type="match status" value="1"/>
</dbReference>
<dbReference type="FunCoup" id="K3ZJN2">
    <property type="interactions" value="1"/>
</dbReference>
<reference evidence="4" key="2">
    <citation type="submission" date="2015-07" db="EMBL/GenBank/DDBJ databases">
        <authorList>
            <person name="Noorani M."/>
        </authorList>
    </citation>
    <scope>NUCLEOTIDE SEQUENCE</scope>
    <source>
        <strain evidence="4">Yugu1</strain>
    </source>
</reference>
<dbReference type="eggNOG" id="ENOG502QT2V">
    <property type="taxonomic scope" value="Eukaryota"/>
</dbReference>
<organism evidence="5 6">
    <name type="scientific">Setaria italica</name>
    <name type="common">Foxtail millet</name>
    <name type="synonym">Panicum italicum</name>
    <dbReference type="NCBI Taxonomy" id="4555"/>
    <lineage>
        <taxon>Eukaryota</taxon>
        <taxon>Viridiplantae</taxon>
        <taxon>Streptophyta</taxon>
        <taxon>Embryophyta</taxon>
        <taxon>Tracheophyta</taxon>
        <taxon>Spermatophyta</taxon>
        <taxon>Magnoliopsida</taxon>
        <taxon>Liliopsida</taxon>
        <taxon>Poales</taxon>
        <taxon>Poaceae</taxon>
        <taxon>PACMAD clade</taxon>
        <taxon>Panicoideae</taxon>
        <taxon>Panicodae</taxon>
        <taxon>Paniceae</taxon>
        <taxon>Cenchrinae</taxon>
        <taxon>Setaria</taxon>
    </lineage>
</organism>
<feature type="signal peptide" evidence="2">
    <location>
        <begin position="1"/>
        <end position="20"/>
    </location>
</feature>
<dbReference type="OrthoDB" id="678718at2759"/>
<dbReference type="Pfam" id="PF03181">
    <property type="entry name" value="BURP"/>
    <property type="match status" value="1"/>
</dbReference>
<evidence type="ECO:0000313" key="4">
    <source>
        <dbReference type="EMBL" id="RCV38592.1"/>
    </source>
</evidence>
<evidence type="ECO:0000256" key="1">
    <source>
        <dbReference type="ARBA" id="ARBA00022729"/>
    </source>
</evidence>
<keyword evidence="1 2" id="KW-0732">Signal</keyword>
<dbReference type="GeneID" id="101765775"/>
<dbReference type="PANTHER" id="PTHR31236">
    <property type="entry name" value="BURP DOMAIN PROTEIN USPL1-LIKE"/>
    <property type="match status" value="1"/>
</dbReference>
<dbReference type="Gramene" id="KQK94972">
    <property type="protein sequence ID" value="KQK94972"/>
    <property type="gene ID" value="SETIT_026785mg"/>
</dbReference>
<proteinExistence type="predicted"/>
<keyword evidence="6" id="KW-1185">Reference proteome</keyword>
<dbReference type="OMA" id="LYPGSKM"/>
<dbReference type="PROSITE" id="PS51277">
    <property type="entry name" value="BURP"/>
    <property type="match status" value="1"/>
</dbReference>
<evidence type="ECO:0000259" key="3">
    <source>
        <dbReference type="PROSITE" id="PS51277"/>
    </source>
</evidence>
<protein>
    <recommendedName>
        <fullName evidence="3">BURP domain-containing protein</fullName>
    </recommendedName>
</protein>
<sequence>MARSLSALLLLLVAAVAASAQYQDDSVGTAFFLDKDLYPGSKMTLHFTLAAAGAALPRALADAIPFASARIQEILSRLPVPAGSPAAAAVRSTLAACEAAPVPGVEALRCVTSPDSMADLAASILGTRNIRAAATKLTSTEGATTRQEYTMVSVRPLPVAGGDMVACHRMPYPYAVFACHATTAAVYAVSLAGADGTTAKGEALAACHADAFPGISQSAYEKLGVEPGSVPVCHFLPQDSMLWMRN</sequence>
<dbReference type="STRING" id="4555.K3ZJN2"/>
<accession>K3ZJN2</accession>
<reference evidence="5" key="3">
    <citation type="submission" date="2018-08" db="UniProtKB">
        <authorList>
            <consortium name="EnsemblPlants"/>
        </authorList>
    </citation>
    <scope>IDENTIFICATION</scope>
    <source>
        <strain evidence="5">Yugu1</strain>
    </source>
</reference>